<proteinExistence type="predicted"/>
<evidence type="ECO:0000256" key="26">
    <source>
        <dbReference type="ARBA" id="ARBA00083762"/>
    </source>
</evidence>
<dbReference type="GO" id="GO:0000940">
    <property type="term" value="C:outer kinetochore"/>
    <property type="evidence" value="ECO:0007669"/>
    <property type="project" value="Ensembl"/>
</dbReference>
<dbReference type="GO" id="GO:0036064">
    <property type="term" value="C:ciliary basal body"/>
    <property type="evidence" value="ECO:0007669"/>
    <property type="project" value="Ensembl"/>
</dbReference>
<comment type="catalytic activity">
    <reaction evidence="23">
        <text>L-seryl-[protein] + ATP = O-phospho-L-seryl-[protein] + ADP + H(+)</text>
        <dbReference type="Rhea" id="RHEA:17989"/>
        <dbReference type="Rhea" id="RHEA-COMP:9863"/>
        <dbReference type="Rhea" id="RHEA-COMP:11604"/>
        <dbReference type="ChEBI" id="CHEBI:15378"/>
        <dbReference type="ChEBI" id="CHEBI:29999"/>
        <dbReference type="ChEBI" id="CHEBI:30616"/>
        <dbReference type="ChEBI" id="CHEBI:83421"/>
        <dbReference type="ChEBI" id="CHEBI:456216"/>
        <dbReference type="EC" id="2.7.11.1"/>
    </reaction>
</comment>
<dbReference type="GO" id="GO:0007091">
    <property type="term" value="P:metaphase/anaphase transition of mitotic cell cycle"/>
    <property type="evidence" value="ECO:0007669"/>
    <property type="project" value="Ensembl"/>
</dbReference>
<keyword evidence="8" id="KW-0597">Phosphoprotein</keyword>
<evidence type="ECO:0000256" key="5">
    <source>
        <dbReference type="ARBA" id="ARBA00022454"/>
    </source>
</evidence>
<keyword evidence="20" id="KW-0131">Cell cycle</keyword>
<dbReference type="GO" id="GO:0071459">
    <property type="term" value="P:protein localization to chromosome, centromeric region"/>
    <property type="evidence" value="ECO:0007669"/>
    <property type="project" value="Ensembl"/>
</dbReference>
<keyword evidence="7" id="KW-0723">Serine/threonine-protein kinase</keyword>
<evidence type="ECO:0000256" key="4">
    <source>
        <dbReference type="ARBA" id="ARBA00012513"/>
    </source>
</evidence>
<dbReference type="GO" id="GO:0007094">
    <property type="term" value="P:mitotic spindle assembly checkpoint signaling"/>
    <property type="evidence" value="ECO:0007669"/>
    <property type="project" value="Ensembl"/>
</dbReference>
<evidence type="ECO:0000256" key="22">
    <source>
        <dbReference type="ARBA" id="ARBA00047899"/>
    </source>
</evidence>
<evidence type="ECO:0000256" key="16">
    <source>
        <dbReference type="ARBA" id="ARBA00022840"/>
    </source>
</evidence>
<evidence type="ECO:0000256" key="13">
    <source>
        <dbReference type="ARBA" id="ARBA00022776"/>
    </source>
</evidence>
<keyword evidence="6" id="KW-0963">Cytoplasm</keyword>
<keyword evidence="15" id="KW-0995">Kinetochore</keyword>
<keyword evidence="18" id="KW-0007">Acetylation</keyword>
<dbReference type="Proteomes" id="UP000233020">
    <property type="component" value="Unplaced"/>
</dbReference>
<sequence>MAAVKKEEGALSEAMSLEGDEWELSKENVQPLRQGRIMSTLQGALAQESACNNTLQQQKRAFESEIRFYTGNDPLDVWDSKFFFSFRYINWTEQNYPQGGKESNMSTLLERAVEALQGEKRYYSDPRFLNLWLKLGRLCNEPLDMYSYLHNQGIGVSLAQFYISWAEEYEARENFRKADAIFQEGIQQKAEPLERLQSQHRQFQARVSRQTLLALEKEEEEEVFESSVPQRSTLAELKSKGKKTARAPIIRVGGSLKGKFLKRYFGKLLWLKQEDHLSTGVWSSLHPRQQGKTLSLKNKSINIIIKKNQTPCKIEPSINHVLSTRKPGKEEGDPLQRVQNHQQASEEKKEKMMYCKEKIYAGVGEFSFEEIRAEVFRKKLKEKREAELLTSAEKRAEMQKQIEEMEKKLKEIQTTQQERTGDQQEEKMPTKETAKLQIASESQEIPRMTLSSSVCRVNSCARFMYLASLSLGPSIPFSIFDEFLLSEKSNKSPSADPPRVLAQRRPLAVLKTSENITSNEDVSPDVCDEFTGIEPLSEDAIITGFRNVTICPNPEDTCDFARAAHFVSTPFHEIMSLKDLPSDPERLLEEEDLDVKTSEDQQTACGTLYNQTLSIKKLSPIIEDSREATHSSGFSGSSASVASTSSIKCLQIPEKLELTNETSENPTQSPWCSQYRRQLLKSLPELNDSAELFIEDRPMPKLEIEKEIELGNEDYCIKREYLICEDYKLFCVAPRNSAELTIIKVSFQPIPWDFYINHKLKERLNEACDHLCSCYQYQDGCIVWHQYINCFTLQELLQHSEYITHEITVLIIYNLLTIVEKLHKAEIVHGDLSPRSLILRNRIHDPYDCNKNNQALKIVDFSYSVDLRVQLDVFTLSGFRTVQILEGQKILANCSSPYQVDLFGIADLAHLLLFKEHLQVFWDGSFWKLSQNISELKDGELWNKFFVRILNVNDEATVSVLRELAAEMNGVFDTMFQSHLNKALWKVGKLTSPGALLSQ</sequence>
<dbReference type="GO" id="GO:0048471">
    <property type="term" value="C:perinuclear region of cytoplasm"/>
    <property type="evidence" value="ECO:0007669"/>
    <property type="project" value="Ensembl"/>
</dbReference>
<dbReference type="GO" id="GO:0004674">
    <property type="term" value="F:protein serine/threonine kinase activity"/>
    <property type="evidence" value="ECO:0007669"/>
    <property type="project" value="UniProtKB-KW"/>
</dbReference>
<feature type="compositionally biased region" description="Basic and acidic residues" evidence="27">
    <location>
        <begin position="419"/>
        <end position="431"/>
    </location>
</feature>
<accession>A0A2K5DX12</accession>
<reference evidence="29" key="1">
    <citation type="submission" date="2025-08" db="UniProtKB">
        <authorList>
            <consortium name="Ensembl"/>
        </authorList>
    </citation>
    <scope>IDENTIFICATION</scope>
</reference>
<keyword evidence="9" id="KW-0132">Cell division</keyword>
<keyword evidence="10" id="KW-0808">Transferase</keyword>
<evidence type="ECO:0000256" key="9">
    <source>
        <dbReference type="ARBA" id="ARBA00022618"/>
    </source>
</evidence>
<dbReference type="GO" id="GO:0006915">
    <property type="term" value="P:apoptotic process"/>
    <property type="evidence" value="ECO:0007669"/>
    <property type="project" value="UniProtKB-KW"/>
</dbReference>
<keyword evidence="19" id="KW-0539">Nucleus</keyword>
<dbReference type="Gene3D" id="1.10.510.10">
    <property type="entry name" value="Transferase(Phosphotransferase) domain 1"/>
    <property type="match status" value="1"/>
</dbReference>
<dbReference type="FunFam" id="1.10.510.10:FF:000494">
    <property type="entry name" value="mitotic checkpoint serine/threonine-protein kinase BUB1 beta"/>
    <property type="match status" value="1"/>
</dbReference>
<dbReference type="Ensembl" id="ENSANAT00000043427.1">
    <property type="protein sequence ID" value="ENSANAP00000025505.1"/>
    <property type="gene ID" value="ENSANAG00000030458.1"/>
</dbReference>
<evidence type="ECO:0000256" key="20">
    <source>
        <dbReference type="ARBA" id="ARBA00023306"/>
    </source>
</evidence>
<evidence type="ECO:0000256" key="21">
    <source>
        <dbReference type="ARBA" id="ARBA00023328"/>
    </source>
</evidence>
<keyword evidence="21" id="KW-0137">Centromere</keyword>
<feature type="region of interest" description="Disordered" evidence="27">
    <location>
        <begin position="323"/>
        <end position="349"/>
    </location>
</feature>
<dbReference type="GO" id="GO:0005524">
    <property type="term" value="F:ATP binding"/>
    <property type="evidence" value="ECO:0007669"/>
    <property type="project" value="UniProtKB-KW"/>
</dbReference>
<dbReference type="AlphaFoldDB" id="A0A2K5DX12"/>
<comment type="subcellular location">
    <subcellularLocation>
        <location evidence="3">Chromosome</location>
        <location evidence="3">Centromere</location>
        <location evidence="3">Kinetochore</location>
    </subcellularLocation>
    <subcellularLocation>
        <location evidence="2">Cytoplasm</location>
    </subcellularLocation>
    <subcellularLocation>
        <location evidence="1">Nucleus</location>
    </subcellularLocation>
</comment>
<protein>
    <recommendedName>
        <fullName evidence="24">Mitotic checkpoint serine/threonine-protein kinase BUB1 beta</fullName>
        <ecNumber evidence="4">2.7.11.1</ecNumber>
    </recommendedName>
    <alternativeName>
        <fullName evidence="25">MAD3/BUB1-related protein kinase</fullName>
    </alternativeName>
    <alternativeName>
        <fullName evidence="26">Mitotic checkpoint kinase MAD3L</fullName>
    </alternativeName>
</protein>
<dbReference type="Gene3D" id="1.25.40.430">
    <property type="match status" value="1"/>
</dbReference>
<evidence type="ECO:0000259" key="28">
    <source>
        <dbReference type="PROSITE" id="PS51489"/>
    </source>
</evidence>
<evidence type="ECO:0000256" key="15">
    <source>
        <dbReference type="ARBA" id="ARBA00022838"/>
    </source>
</evidence>
<dbReference type="InterPro" id="IPR013212">
    <property type="entry name" value="Mad3/Bub1_I"/>
</dbReference>
<feature type="region of interest" description="Disordered" evidence="27">
    <location>
        <begin position="412"/>
        <end position="431"/>
    </location>
</feature>
<dbReference type="STRING" id="37293.ENSANAP00000025505"/>
<dbReference type="GO" id="GO:0051301">
    <property type="term" value="P:cell division"/>
    <property type="evidence" value="ECO:0007669"/>
    <property type="project" value="UniProtKB-KW"/>
</dbReference>
<evidence type="ECO:0000256" key="25">
    <source>
        <dbReference type="ARBA" id="ARBA00080874"/>
    </source>
</evidence>
<evidence type="ECO:0000256" key="7">
    <source>
        <dbReference type="ARBA" id="ARBA00022527"/>
    </source>
</evidence>
<keyword evidence="11" id="KW-0053">Apoptosis</keyword>
<dbReference type="InterPro" id="IPR015661">
    <property type="entry name" value="Bub1/Mad3"/>
</dbReference>
<dbReference type="SMART" id="SM00777">
    <property type="entry name" value="Mad3_BUB1_I"/>
    <property type="match status" value="1"/>
</dbReference>
<organism evidence="29 30">
    <name type="scientific">Aotus nancymaae</name>
    <name type="common">Ma's night monkey</name>
    <dbReference type="NCBI Taxonomy" id="37293"/>
    <lineage>
        <taxon>Eukaryota</taxon>
        <taxon>Metazoa</taxon>
        <taxon>Chordata</taxon>
        <taxon>Craniata</taxon>
        <taxon>Vertebrata</taxon>
        <taxon>Euteleostomi</taxon>
        <taxon>Mammalia</taxon>
        <taxon>Eutheria</taxon>
        <taxon>Euarchontoglires</taxon>
        <taxon>Primates</taxon>
        <taxon>Haplorrhini</taxon>
        <taxon>Platyrrhini</taxon>
        <taxon>Aotidae</taxon>
        <taxon>Aotus</taxon>
    </lineage>
</organism>
<dbReference type="Pfam" id="PF08311">
    <property type="entry name" value="Mad3_BUB1_I"/>
    <property type="match status" value="1"/>
</dbReference>
<evidence type="ECO:0000256" key="27">
    <source>
        <dbReference type="SAM" id="MobiDB-lite"/>
    </source>
</evidence>
<name>A0A2K5DX12_AOTNA</name>
<dbReference type="GO" id="GO:0051754">
    <property type="term" value="P:meiotic sister chromatid cohesion, centromeric"/>
    <property type="evidence" value="ECO:0007669"/>
    <property type="project" value="TreeGrafter"/>
</dbReference>
<dbReference type="PROSITE" id="PS51489">
    <property type="entry name" value="BUB1_N"/>
    <property type="match status" value="1"/>
</dbReference>
<dbReference type="SUPFAM" id="SSF56112">
    <property type="entry name" value="Protein kinase-like (PK-like)"/>
    <property type="match status" value="1"/>
</dbReference>
<evidence type="ECO:0000256" key="19">
    <source>
        <dbReference type="ARBA" id="ARBA00023242"/>
    </source>
</evidence>
<dbReference type="GeneTree" id="ENSGT00940000158912"/>
<evidence type="ECO:0000256" key="17">
    <source>
        <dbReference type="ARBA" id="ARBA00022843"/>
    </source>
</evidence>
<reference evidence="29" key="2">
    <citation type="submission" date="2025-09" db="UniProtKB">
        <authorList>
            <consortium name="Ensembl"/>
        </authorList>
    </citation>
    <scope>IDENTIFICATION</scope>
</reference>
<evidence type="ECO:0000256" key="10">
    <source>
        <dbReference type="ARBA" id="ARBA00022679"/>
    </source>
</evidence>
<dbReference type="GO" id="GO:0005829">
    <property type="term" value="C:cytosol"/>
    <property type="evidence" value="ECO:0007669"/>
    <property type="project" value="Ensembl"/>
</dbReference>
<evidence type="ECO:0000256" key="12">
    <source>
        <dbReference type="ARBA" id="ARBA00022741"/>
    </source>
</evidence>
<keyword evidence="16" id="KW-0067">ATP-binding</keyword>
<evidence type="ECO:0000256" key="24">
    <source>
        <dbReference type="ARBA" id="ARBA00074450"/>
    </source>
</evidence>
<evidence type="ECO:0000313" key="29">
    <source>
        <dbReference type="Ensembl" id="ENSANAP00000025505.1"/>
    </source>
</evidence>
<keyword evidence="13" id="KW-0498">Mitosis</keyword>
<dbReference type="InterPro" id="IPR011009">
    <property type="entry name" value="Kinase-like_dom_sf"/>
</dbReference>
<gene>
    <name evidence="29" type="primary">BUB1B</name>
</gene>
<evidence type="ECO:0000256" key="3">
    <source>
        <dbReference type="ARBA" id="ARBA00004629"/>
    </source>
</evidence>
<dbReference type="PANTHER" id="PTHR14030">
    <property type="entry name" value="MITOTIC CHECKPOINT SERINE/THREONINE-PROTEIN KINASE BUB1"/>
    <property type="match status" value="1"/>
</dbReference>
<evidence type="ECO:0000256" key="8">
    <source>
        <dbReference type="ARBA" id="ARBA00022553"/>
    </source>
</evidence>
<evidence type="ECO:0000256" key="2">
    <source>
        <dbReference type="ARBA" id="ARBA00004496"/>
    </source>
</evidence>
<evidence type="ECO:0000256" key="6">
    <source>
        <dbReference type="ARBA" id="ARBA00022490"/>
    </source>
</evidence>
<dbReference type="PANTHER" id="PTHR14030:SF25">
    <property type="entry name" value="MITOTIC CHECKPOINT SERINE_THREONINE-PROTEIN KINASE BUB1 BETA"/>
    <property type="match status" value="1"/>
</dbReference>
<dbReference type="OMA" id="KTLCPNP"/>
<evidence type="ECO:0000256" key="1">
    <source>
        <dbReference type="ARBA" id="ARBA00004123"/>
    </source>
</evidence>
<keyword evidence="5" id="KW-0158">Chromosome</keyword>
<keyword evidence="30" id="KW-1185">Reference proteome</keyword>
<keyword evidence="17" id="KW-0832">Ubl conjugation</keyword>
<dbReference type="EC" id="2.7.11.1" evidence="4"/>
<dbReference type="FunFam" id="1.25.40.430:FF:000002">
    <property type="entry name" value="mitotic checkpoint serine/threonine-protein kinase BUB1 beta"/>
    <property type="match status" value="1"/>
</dbReference>
<keyword evidence="12" id="KW-0547">Nucleotide-binding</keyword>
<dbReference type="GO" id="GO:0005819">
    <property type="term" value="C:spindle"/>
    <property type="evidence" value="ECO:0007669"/>
    <property type="project" value="Ensembl"/>
</dbReference>
<evidence type="ECO:0000256" key="23">
    <source>
        <dbReference type="ARBA" id="ARBA00048679"/>
    </source>
</evidence>
<comment type="catalytic activity">
    <reaction evidence="22">
        <text>L-threonyl-[protein] + ATP = O-phospho-L-threonyl-[protein] + ADP + H(+)</text>
        <dbReference type="Rhea" id="RHEA:46608"/>
        <dbReference type="Rhea" id="RHEA-COMP:11060"/>
        <dbReference type="Rhea" id="RHEA-COMP:11605"/>
        <dbReference type="ChEBI" id="CHEBI:15378"/>
        <dbReference type="ChEBI" id="CHEBI:30013"/>
        <dbReference type="ChEBI" id="CHEBI:30616"/>
        <dbReference type="ChEBI" id="CHEBI:61977"/>
        <dbReference type="ChEBI" id="CHEBI:456216"/>
        <dbReference type="EC" id="2.7.11.1"/>
    </reaction>
</comment>
<feature type="domain" description="BUB1 N-terminal" evidence="28">
    <location>
        <begin position="62"/>
        <end position="233"/>
    </location>
</feature>
<evidence type="ECO:0000256" key="11">
    <source>
        <dbReference type="ARBA" id="ARBA00022703"/>
    </source>
</evidence>
<dbReference type="GO" id="GO:0033597">
    <property type="term" value="C:mitotic checkpoint complex"/>
    <property type="evidence" value="ECO:0007669"/>
    <property type="project" value="Ensembl"/>
</dbReference>
<keyword evidence="14" id="KW-0418">Kinase</keyword>
<evidence type="ECO:0000313" key="30">
    <source>
        <dbReference type="Proteomes" id="UP000233020"/>
    </source>
</evidence>
<evidence type="ECO:0000256" key="18">
    <source>
        <dbReference type="ARBA" id="ARBA00022990"/>
    </source>
</evidence>
<evidence type="ECO:0000256" key="14">
    <source>
        <dbReference type="ARBA" id="ARBA00022777"/>
    </source>
</evidence>